<dbReference type="CDD" id="cd00190">
    <property type="entry name" value="Tryp_SPc"/>
    <property type="match status" value="1"/>
</dbReference>
<reference evidence="6" key="1">
    <citation type="submission" date="2025-08" db="UniProtKB">
        <authorList>
            <consortium name="RefSeq"/>
        </authorList>
    </citation>
    <scope>IDENTIFICATION</scope>
</reference>
<keyword evidence="3" id="KW-0732">Signal</keyword>
<keyword evidence="5" id="KW-1185">Reference proteome</keyword>
<dbReference type="RefSeq" id="XP_029004264.1">
    <property type="nucleotide sequence ID" value="XM_029148431.3"/>
</dbReference>
<dbReference type="GO" id="GO:0006508">
    <property type="term" value="P:proteolysis"/>
    <property type="evidence" value="ECO:0007669"/>
    <property type="project" value="InterPro"/>
</dbReference>
<dbReference type="InterPro" id="IPR043504">
    <property type="entry name" value="Peptidase_S1_PA_chymotrypsin"/>
</dbReference>
<dbReference type="PANTHER" id="PTHR24271">
    <property type="entry name" value="KALLIKREIN-RELATED"/>
    <property type="match status" value="1"/>
</dbReference>
<dbReference type="FunFam" id="2.40.10.10:FF:000068">
    <property type="entry name" value="transmembrane protease serine 2"/>
    <property type="match status" value="1"/>
</dbReference>
<feature type="chain" id="PRO_5027858190" evidence="3">
    <location>
        <begin position="24"/>
        <end position="258"/>
    </location>
</feature>
<organism evidence="5 6">
    <name type="scientific">Betta splendens</name>
    <name type="common">Siamese fighting fish</name>
    <dbReference type="NCBI Taxonomy" id="158456"/>
    <lineage>
        <taxon>Eukaryota</taxon>
        <taxon>Metazoa</taxon>
        <taxon>Chordata</taxon>
        <taxon>Craniata</taxon>
        <taxon>Vertebrata</taxon>
        <taxon>Euteleostomi</taxon>
        <taxon>Actinopterygii</taxon>
        <taxon>Neopterygii</taxon>
        <taxon>Teleostei</taxon>
        <taxon>Neoteleostei</taxon>
        <taxon>Acanthomorphata</taxon>
        <taxon>Anabantaria</taxon>
        <taxon>Anabantiformes</taxon>
        <taxon>Anabantoidei</taxon>
        <taxon>Osphronemidae</taxon>
        <taxon>Betta</taxon>
    </lineage>
</organism>
<dbReference type="AlphaFoldDB" id="A0A6P7MEA1"/>
<dbReference type="Proteomes" id="UP000515150">
    <property type="component" value="Chromosome 4"/>
</dbReference>
<dbReference type="Gene3D" id="2.40.10.10">
    <property type="entry name" value="Trypsin-like serine proteases"/>
    <property type="match status" value="2"/>
</dbReference>
<accession>A0A6P7MEA1</accession>
<evidence type="ECO:0000313" key="5">
    <source>
        <dbReference type="Proteomes" id="UP000515150"/>
    </source>
</evidence>
<comment type="similarity">
    <text evidence="2">Belongs to the peptidase S1 family. CLIP subfamily.</text>
</comment>
<dbReference type="InterPro" id="IPR001254">
    <property type="entry name" value="Trypsin_dom"/>
</dbReference>
<name>A0A6P7MEA1_BETSP</name>
<dbReference type="InterPro" id="IPR018114">
    <property type="entry name" value="TRYPSIN_HIS"/>
</dbReference>
<evidence type="ECO:0000313" key="6">
    <source>
        <dbReference type="RefSeq" id="XP_029004264.1"/>
    </source>
</evidence>
<evidence type="ECO:0000259" key="4">
    <source>
        <dbReference type="PROSITE" id="PS50240"/>
    </source>
</evidence>
<protein>
    <submittedName>
        <fullName evidence="6">Granzyme B(G,H)-like</fullName>
    </submittedName>
</protein>
<dbReference type="FunCoup" id="A0A6P7MEA1">
    <property type="interactions" value="9"/>
</dbReference>
<dbReference type="PROSITE" id="PS50240">
    <property type="entry name" value="TRYPSIN_DOM"/>
    <property type="match status" value="1"/>
</dbReference>
<dbReference type="KEGG" id="bspl:114854224"/>
<feature type="signal peptide" evidence="3">
    <location>
        <begin position="1"/>
        <end position="23"/>
    </location>
</feature>
<dbReference type="PROSITE" id="PS00134">
    <property type="entry name" value="TRYPSIN_HIS"/>
    <property type="match status" value="1"/>
</dbReference>
<dbReference type="GO" id="GO:0004252">
    <property type="term" value="F:serine-type endopeptidase activity"/>
    <property type="evidence" value="ECO:0007669"/>
    <property type="project" value="InterPro"/>
</dbReference>
<sequence>MMHSLFTFLLVHLLAWLCQYAHGSKIIHGKKVPDGMMPYMVSLQNNNNAHVCGGFLISEEFVLTAAHCDNATHVVLGTHNLKKVDNNARKQSVMKCKYPSYHESPKFGFDIMLLKLSQKVSLNKKVNLIRLSENQNLKDNQKCRVAGWGSTKTKTKDQVVELQVVDIPIINRKVCDKEWQKSNVKLPENVICAGGYKTKSGFCQGDSGGPLVCGGMAVGIVSFNFRKDCKYPNLPNIYTEIKTYVPWIKETLKKKQCV</sequence>
<feature type="domain" description="Peptidase S1" evidence="4">
    <location>
        <begin position="26"/>
        <end position="253"/>
    </location>
</feature>
<dbReference type="OrthoDB" id="8440449at2759"/>
<proteinExistence type="inferred from homology"/>
<dbReference type="Pfam" id="PF00089">
    <property type="entry name" value="Trypsin"/>
    <property type="match status" value="1"/>
</dbReference>
<evidence type="ECO:0000256" key="2">
    <source>
        <dbReference type="ARBA" id="ARBA00024195"/>
    </source>
</evidence>
<dbReference type="PRINTS" id="PR00722">
    <property type="entry name" value="CHYMOTRYPSIN"/>
</dbReference>
<dbReference type="PANTHER" id="PTHR24271:SF87">
    <property type="entry name" value="ARGININE ESTERASE-LIKE-RELATED"/>
    <property type="match status" value="1"/>
</dbReference>
<gene>
    <name evidence="6" type="primary">LOC114854224</name>
</gene>
<dbReference type="InParanoid" id="A0A6P7MEA1"/>
<evidence type="ECO:0000256" key="3">
    <source>
        <dbReference type="SAM" id="SignalP"/>
    </source>
</evidence>
<dbReference type="FunFam" id="2.40.10.10:FF:000002">
    <property type="entry name" value="Transmembrane protease serine"/>
    <property type="match status" value="1"/>
</dbReference>
<keyword evidence="1" id="KW-1015">Disulfide bond</keyword>
<dbReference type="InterPro" id="IPR001314">
    <property type="entry name" value="Peptidase_S1A"/>
</dbReference>
<evidence type="ECO:0000256" key="1">
    <source>
        <dbReference type="ARBA" id="ARBA00023157"/>
    </source>
</evidence>
<dbReference type="InterPro" id="IPR009003">
    <property type="entry name" value="Peptidase_S1_PA"/>
</dbReference>
<dbReference type="SUPFAM" id="SSF50494">
    <property type="entry name" value="Trypsin-like serine proteases"/>
    <property type="match status" value="1"/>
</dbReference>
<dbReference type="GeneID" id="114854224"/>
<dbReference type="SMART" id="SM00020">
    <property type="entry name" value="Tryp_SPc"/>
    <property type="match status" value="1"/>
</dbReference>